<dbReference type="Pfam" id="PF06089">
    <property type="entry name" value="Asparaginase_II"/>
    <property type="match status" value="1"/>
</dbReference>
<dbReference type="InterPro" id="IPR010349">
    <property type="entry name" value="Asparaginase_II"/>
</dbReference>
<organism evidence="1 2">
    <name type="scientific">Actinobacteria bacterium BACL2 MAG-120820-bin50</name>
    <dbReference type="NCBI Taxonomy" id="1655570"/>
    <lineage>
        <taxon>Bacteria</taxon>
        <taxon>Bacillati</taxon>
        <taxon>Actinomycetota</taxon>
        <taxon>Actinomycetes</taxon>
        <taxon>Actinomycetes incertae sedis</taxon>
        <taxon>ac1 cluster</taxon>
    </lineage>
</organism>
<proteinExistence type="predicted"/>
<dbReference type="Proteomes" id="UP000053054">
    <property type="component" value="Unassembled WGS sequence"/>
</dbReference>
<reference evidence="1 2" key="1">
    <citation type="submission" date="2015-10" db="EMBL/GenBank/DDBJ databases">
        <title>Metagenome-Assembled Genomes uncover a global brackish microbiome.</title>
        <authorList>
            <person name="Hugerth L.W."/>
            <person name="Larsson J."/>
            <person name="Alneberg J."/>
            <person name="Lindh M.V."/>
            <person name="Legrand C."/>
            <person name="Pinhassi J."/>
            <person name="Andersson A.F."/>
        </authorList>
    </citation>
    <scope>NUCLEOTIDE SEQUENCE [LARGE SCALE GENOMIC DNA]</scope>
    <source>
        <strain evidence="1">BACL2 MAG-120820-bin50</strain>
    </source>
</reference>
<accession>A0A0R2QSY0</accession>
<name>A0A0R2QSY0_9ACTN</name>
<comment type="caution">
    <text evidence="1">The sequence shown here is derived from an EMBL/GenBank/DDBJ whole genome shotgun (WGS) entry which is preliminary data.</text>
</comment>
<dbReference type="PANTHER" id="PTHR42110">
    <property type="entry name" value="L-ASPARAGINASE, PUTATIVE (AFU_ORTHOLOGUE AFUA_3G11890)-RELATED"/>
    <property type="match status" value="1"/>
</dbReference>
<gene>
    <name evidence="1" type="ORF">ABR62_00395</name>
</gene>
<dbReference type="EMBL" id="LIAU01000249">
    <property type="protein sequence ID" value="KRO51549.1"/>
    <property type="molecule type" value="Genomic_DNA"/>
</dbReference>
<evidence type="ECO:0008006" key="3">
    <source>
        <dbReference type="Google" id="ProtNLM"/>
    </source>
</evidence>
<evidence type="ECO:0000313" key="2">
    <source>
        <dbReference type="Proteomes" id="UP000053054"/>
    </source>
</evidence>
<dbReference type="AlphaFoldDB" id="A0A0R2QSY0"/>
<dbReference type="PANTHER" id="PTHR42110:SF1">
    <property type="entry name" value="L-ASPARAGINASE, PUTATIVE (AFU_ORTHOLOGUE AFUA_3G11890)-RELATED"/>
    <property type="match status" value="1"/>
</dbReference>
<sequence>MNSGEVLLEVVRNDLVESIHSGHLLILDSDGRDVLALGELDQLIYPRSAIKSLQASAMLRAGLKLNEQQIALACASHAGSDAHLEVVRSTLASVGLDESALLNTPDKPLGALERAAWVGPPSSLAANCSGKHAAMVATCKTNNWDLVSYKDPSHLLQLAIANEFEILSGEQITHLAVDGCGAPLFALTLRGLARAMRSLALSADPIHKSVIRSCINNPVLVSGINRLPTLLMQRVDGLFVKDGAESVMVMATSSVEVIVWKISDGSQRGAGELARASLAHLGINLDIEPEYVLGGGQVVGEIRASKLLL</sequence>
<protein>
    <recommendedName>
        <fullName evidence="3">Asparaginase</fullName>
    </recommendedName>
</protein>
<evidence type="ECO:0000313" key="1">
    <source>
        <dbReference type="EMBL" id="KRO51549.1"/>
    </source>
</evidence>